<accession>A0ABS5XQ06</accession>
<evidence type="ECO:0000256" key="3">
    <source>
        <dbReference type="SAM" id="MobiDB-lite"/>
    </source>
</evidence>
<dbReference type="EMBL" id="JAFLHG010000001">
    <property type="protein sequence ID" value="MBT8796607.1"/>
    <property type="molecule type" value="Genomic_DNA"/>
</dbReference>
<dbReference type="Gene3D" id="1.10.340.30">
    <property type="entry name" value="Hypothetical protein, domain 2"/>
    <property type="match status" value="1"/>
</dbReference>
<reference evidence="4 5" key="1">
    <citation type="submission" date="2021-03" db="EMBL/GenBank/DDBJ databases">
        <title>Microbacterium pauli sp. nov., isolated from microfiltered milk.</title>
        <authorList>
            <person name="Bellassi P."/>
            <person name="Fontana A."/>
            <person name="Callegari M.L."/>
            <person name="Lorenzo M."/>
            <person name="Cappa F."/>
        </authorList>
    </citation>
    <scope>NUCLEOTIDE SEQUENCE [LARGE SCALE GENOMIC DNA]</scope>
    <source>
        <strain evidence="4 5">DSM 18909</strain>
    </source>
</reference>
<dbReference type="SUPFAM" id="SSF48150">
    <property type="entry name" value="DNA-glycosylase"/>
    <property type="match status" value="1"/>
</dbReference>
<organism evidence="4 5">
    <name type="scientific">Microbacterium flavum</name>
    <dbReference type="NCBI Taxonomy" id="415216"/>
    <lineage>
        <taxon>Bacteria</taxon>
        <taxon>Bacillati</taxon>
        <taxon>Actinomycetota</taxon>
        <taxon>Actinomycetes</taxon>
        <taxon>Micrococcales</taxon>
        <taxon>Microbacteriaceae</taxon>
        <taxon>Microbacterium</taxon>
    </lineage>
</organism>
<sequence>MPRGAASARATRDPRPAAGRPIEAEYRPRTPIDAHRAIALQQRGAHDPAQTTAAGVIWRASRTPQGIATIAVRVERTRVRAAAWGPGAEWMLDQLPRLCGADDDPAGFDPGRHALVADVHRRHADLRLGRTDLVFDALASAVFEQKVTALQAFGAWRMILTWCGERAPGPTPRPLFAPPADWHLVPSWTWHRAGLEPPQSRTIVAAARRRGGVESAAASADTGEARDAVFTSLPGVGVWTSAEARIRAFGDPDAVSVGDYHLAHQVGYALTGHRVDDDGMVELLEPWRGHRQRVIRLLALSGVFEPRRGPRLAPEDHRRR</sequence>
<gene>
    <name evidence="4" type="ORF">J0P97_00765</name>
</gene>
<feature type="region of interest" description="Disordered" evidence="3">
    <location>
        <begin position="1"/>
        <end position="29"/>
    </location>
</feature>
<evidence type="ECO:0000313" key="5">
    <source>
        <dbReference type="Proteomes" id="UP000740605"/>
    </source>
</evidence>
<dbReference type="RefSeq" id="WP_215486095.1">
    <property type="nucleotide sequence ID" value="NZ_BAAAPJ010000001.1"/>
</dbReference>
<evidence type="ECO:0000313" key="4">
    <source>
        <dbReference type="EMBL" id="MBT8796607.1"/>
    </source>
</evidence>
<dbReference type="InterPro" id="IPR051912">
    <property type="entry name" value="Alkylbase_DNA_Glycosylase/TA"/>
</dbReference>
<dbReference type="Proteomes" id="UP000740605">
    <property type="component" value="Unassembled WGS sequence"/>
</dbReference>
<dbReference type="PANTHER" id="PTHR43003:SF6">
    <property type="entry name" value="DNA GLYCOSYLASE"/>
    <property type="match status" value="1"/>
</dbReference>
<keyword evidence="2" id="KW-0234">DNA repair</keyword>
<keyword evidence="5" id="KW-1185">Reference proteome</keyword>
<keyword evidence="1" id="KW-0227">DNA damage</keyword>
<dbReference type="PANTHER" id="PTHR43003">
    <property type="entry name" value="DNA-3-METHYLADENINE GLYCOSYLASE"/>
    <property type="match status" value="1"/>
</dbReference>
<evidence type="ECO:0000256" key="2">
    <source>
        <dbReference type="ARBA" id="ARBA00023204"/>
    </source>
</evidence>
<name>A0ABS5XQ06_9MICO</name>
<proteinExistence type="predicted"/>
<dbReference type="InterPro" id="IPR011257">
    <property type="entry name" value="DNA_glycosylase"/>
</dbReference>
<evidence type="ECO:0000256" key="1">
    <source>
        <dbReference type="ARBA" id="ARBA00022763"/>
    </source>
</evidence>
<protein>
    <submittedName>
        <fullName evidence="4">DNA-3-methyladenine glycosylase 2 family protein</fullName>
    </submittedName>
</protein>
<comment type="caution">
    <text evidence="4">The sequence shown here is derived from an EMBL/GenBank/DDBJ whole genome shotgun (WGS) entry which is preliminary data.</text>
</comment>